<gene>
    <name evidence="1" type="ORF">L1987_35719</name>
</gene>
<comment type="caution">
    <text evidence="1">The sequence shown here is derived from an EMBL/GenBank/DDBJ whole genome shotgun (WGS) entry which is preliminary data.</text>
</comment>
<keyword evidence="2" id="KW-1185">Reference proteome</keyword>
<reference evidence="1 2" key="2">
    <citation type="journal article" date="2022" name="Mol. Ecol. Resour.">
        <title>The genomes of chicory, endive, great burdock and yacon provide insights into Asteraceae paleo-polyploidization history and plant inulin production.</title>
        <authorList>
            <person name="Fan W."/>
            <person name="Wang S."/>
            <person name="Wang H."/>
            <person name="Wang A."/>
            <person name="Jiang F."/>
            <person name="Liu H."/>
            <person name="Zhao H."/>
            <person name="Xu D."/>
            <person name="Zhang Y."/>
        </authorList>
    </citation>
    <scope>NUCLEOTIDE SEQUENCE [LARGE SCALE GENOMIC DNA]</scope>
    <source>
        <strain evidence="2">cv. Yunnan</strain>
        <tissue evidence="1">Leaves</tissue>
    </source>
</reference>
<dbReference type="EMBL" id="CM042029">
    <property type="protein sequence ID" value="KAI3793106.1"/>
    <property type="molecule type" value="Genomic_DNA"/>
</dbReference>
<name>A0ACB9HCW3_9ASTR</name>
<dbReference type="Proteomes" id="UP001056120">
    <property type="component" value="Linkage Group LG12"/>
</dbReference>
<organism evidence="1 2">
    <name type="scientific">Smallanthus sonchifolius</name>
    <dbReference type="NCBI Taxonomy" id="185202"/>
    <lineage>
        <taxon>Eukaryota</taxon>
        <taxon>Viridiplantae</taxon>
        <taxon>Streptophyta</taxon>
        <taxon>Embryophyta</taxon>
        <taxon>Tracheophyta</taxon>
        <taxon>Spermatophyta</taxon>
        <taxon>Magnoliopsida</taxon>
        <taxon>eudicotyledons</taxon>
        <taxon>Gunneridae</taxon>
        <taxon>Pentapetalae</taxon>
        <taxon>asterids</taxon>
        <taxon>campanulids</taxon>
        <taxon>Asterales</taxon>
        <taxon>Asteraceae</taxon>
        <taxon>Asteroideae</taxon>
        <taxon>Heliantheae alliance</taxon>
        <taxon>Millerieae</taxon>
        <taxon>Smallanthus</taxon>
    </lineage>
</organism>
<evidence type="ECO:0000313" key="2">
    <source>
        <dbReference type="Proteomes" id="UP001056120"/>
    </source>
</evidence>
<evidence type="ECO:0000313" key="1">
    <source>
        <dbReference type="EMBL" id="KAI3793106.1"/>
    </source>
</evidence>
<reference evidence="2" key="1">
    <citation type="journal article" date="2022" name="Mol. Ecol. Resour.">
        <title>The genomes of chicory, endive, great burdock and yacon provide insights into Asteraceae palaeo-polyploidization history and plant inulin production.</title>
        <authorList>
            <person name="Fan W."/>
            <person name="Wang S."/>
            <person name="Wang H."/>
            <person name="Wang A."/>
            <person name="Jiang F."/>
            <person name="Liu H."/>
            <person name="Zhao H."/>
            <person name="Xu D."/>
            <person name="Zhang Y."/>
        </authorList>
    </citation>
    <scope>NUCLEOTIDE SEQUENCE [LARGE SCALE GENOMIC DNA]</scope>
    <source>
        <strain evidence="2">cv. Yunnan</strain>
    </source>
</reference>
<sequence>MLAERQPNEKGNCDLCLAKVGKVTKDKKGHRKNKISPANFPLFDFPQNFPNFPSLIRARPRSENFHIFVLDQYRLLIL</sequence>
<proteinExistence type="predicted"/>
<accession>A0ACB9HCW3</accession>
<protein>
    <submittedName>
        <fullName evidence="1">Uncharacterized protein</fullName>
    </submittedName>
</protein>